<feature type="compositionally biased region" description="Basic residues" evidence="1">
    <location>
        <begin position="307"/>
        <end position="319"/>
    </location>
</feature>
<keyword evidence="4" id="KW-1185">Reference proteome</keyword>
<reference evidence="2 5" key="2">
    <citation type="journal article" date="2020" name="Appl. Microbiol. Biotechnol.">
        <title>Targeted gene deletion in Brettanomyces bruxellensis with an expression-free CRISPR-Cas9 system.</title>
        <authorList>
            <person name="Varela C."/>
            <person name="Bartel C."/>
            <person name="Onetto C."/>
            <person name="Borneman A."/>
        </authorList>
    </citation>
    <scope>NUCLEOTIDE SEQUENCE [LARGE SCALE GENOMIC DNA]</scope>
    <source>
        <strain evidence="2 5">AWRI1613</strain>
    </source>
</reference>
<reference evidence="3 4" key="1">
    <citation type="submission" date="2019-07" db="EMBL/GenBank/DDBJ databases">
        <authorList>
            <person name="Friedrich A."/>
            <person name="Schacherer J."/>
        </authorList>
    </citation>
    <scope>NUCLEOTIDE SEQUENCE [LARGE SCALE GENOMIC DNA]</scope>
</reference>
<evidence type="ECO:0000313" key="4">
    <source>
        <dbReference type="Proteomes" id="UP000478008"/>
    </source>
</evidence>
<dbReference type="EMBL" id="CABFWN010000001">
    <property type="protein sequence ID" value="VUG16889.1"/>
    <property type="molecule type" value="Genomic_DNA"/>
</dbReference>
<feature type="compositionally biased region" description="Basic and acidic residues" evidence="1">
    <location>
        <begin position="351"/>
        <end position="377"/>
    </location>
</feature>
<feature type="region of interest" description="Disordered" evidence="1">
    <location>
        <begin position="302"/>
        <end position="330"/>
    </location>
</feature>
<evidence type="ECO:0000313" key="3">
    <source>
        <dbReference type="EMBL" id="VUG16889.1"/>
    </source>
</evidence>
<protein>
    <submittedName>
        <fullName evidence="3">DEBR0S1_28260g1_1</fullName>
    </submittedName>
</protein>
<name>A0A7D9H0M0_DEKBR</name>
<dbReference type="EMBL" id="JABCYN010000013">
    <property type="protein sequence ID" value="KAF6014580.1"/>
    <property type="molecule type" value="Genomic_DNA"/>
</dbReference>
<evidence type="ECO:0000313" key="5">
    <source>
        <dbReference type="Proteomes" id="UP000568158"/>
    </source>
</evidence>
<accession>A0A7D9H0M0</accession>
<evidence type="ECO:0000256" key="1">
    <source>
        <dbReference type="SAM" id="MobiDB-lite"/>
    </source>
</evidence>
<organism evidence="3 4">
    <name type="scientific">Dekkera bruxellensis</name>
    <name type="common">Brettanomyces custersii</name>
    <dbReference type="NCBI Taxonomy" id="5007"/>
    <lineage>
        <taxon>Eukaryota</taxon>
        <taxon>Fungi</taxon>
        <taxon>Dikarya</taxon>
        <taxon>Ascomycota</taxon>
        <taxon>Saccharomycotina</taxon>
        <taxon>Pichiomycetes</taxon>
        <taxon>Pichiales</taxon>
        <taxon>Pichiaceae</taxon>
        <taxon>Brettanomyces</taxon>
    </lineage>
</organism>
<sequence length="511" mass="58884">MFNANTNDEDVNMSLNRLCRAYEMPAIFDPAKAVTTSYTDVNKYRQLMFPNNMYSDDIFEDRPQSSKQQPPAIVGQSIANNSGIPLNLISKMPSYQWNFRHEDDHKSYHYIHSHRHHKGKNILNGLGTESISSLAGTSANSNALNSRMIRLPIQSNSASGNITSEWSAMNGLPLYNKGILETEIRCLNMDKVEKKIPVTNVAYFSDTFNKTIDDTEYVHSQVITNKFMNNKRIMRNYQWMLYYNQMTGGKRLEENPALRYGQNSIVNVQTVEDFRLQREKRKQQFLKFRKIKAEIASRKRFREQNRQKRLAARRIKPKKEHGSNDAASNFGEFFSTAGLMEEDAVKNKDGLANSKHEKEEQEILKPLSAEEQRQEKEEKEEEEKDKALESQIPEFEDEISLDEGDVSSTTGKDKNKQVMPTEELKSEVRGISLPVADDTRELIIEKDFSSDDPELLAIQRKLYGIPAANHLEQQVSEFSEILRSKRVLIKRVPNPNAIGYCNIRRRKPAFL</sequence>
<evidence type="ECO:0000313" key="2">
    <source>
        <dbReference type="EMBL" id="KAF6014580.1"/>
    </source>
</evidence>
<dbReference type="Proteomes" id="UP000478008">
    <property type="component" value="Unassembled WGS sequence"/>
</dbReference>
<dbReference type="AlphaFoldDB" id="A0A7D9H0M0"/>
<gene>
    <name evidence="3" type="ORF">DEBR0S1_28260G</name>
    <name evidence="2" type="ORF">HII12_001323</name>
</gene>
<feature type="region of interest" description="Disordered" evidence="1">
    <location>
        <begin position="351"/>
        <end position="392"/>
    </location>
</feature>
<proteinExistence type="predicted"/>
<dbReference type="Proteomes" id="UP000568158">
    <property type="component" value="Unassembled WGS sequence"/>
</dbReference>